<dbReference type="SMART" id="SM00382">
    <property type="entry name" value="AAA"/>
    <property type="match status" value="1"/>
</dbReference>
<evidence type="ECO:0000313" key="9">
    <source>
        <dbReference type="EMBL" id="SIT53357.1"/>
    </source>
</evidence>
<dbReference type="PANTHER" id="PTHR43642">
    <property type="entry name" value="HYBRID SIGNAL TRANSDUCTION HISTIDINE KINASE G"/>
    <property type="match status" value="1"/>
</dbReference>
<dbReference type="SUPFAM" id="SSF55781">
    <property type="entry name" value="GAF domain-like"/>
    <property type="match status" value="1"/>
</dbReference>
<dbReference type="Gene3D" id="1.10.510.10">
    <property type="entry name" value="Transferase(Phosphotransferase) domain 1"/>
    <property type="match status" value="1"/>
</dbReference>
<keyword evidence="10" id="KW-1185">Reference proteome</keyword>
<feature type="domain" description="PAC" evidence="8">
    <location>
        <begin position="1746"/>
        <end position="1796"/>
    </location>
</feature>
<dbReference type="InterPro" id="IPR004358">
    <property type="entry name" value="Sig_transdc_His_kin-like_C"/>
</dbReference>
<dbReference type="Gene3D" id="3.30.565.10">
    <property type="entry name" value="Histidine kinase-like ATPase, C-terminal domain"/>
    <property type="match status" value="1"/>
</dbReference>
<dbReference type="InterPro" id="IPR027417">
    <property type="entry name" value="P-loop_NTPase"/>
</dbReference>
<dbReference type="InterPro" id="IPR001610">
    <property type="entry name" value="PAC"/>
</dbReference>
<dbReference type="InterPro" id="IPR053159">
    <property type="entry name" value="Hybrid_Histidine_Kinase"/>
</dbReference>
<dbReference type="CDD" id="cd14014">
    <property type="entry name" value="STKc_PknB_like"/>
    <property type="match status" value="1"/>
</dbReference>
<dbReference type="SUPFAM" id="SSF55785">
    <property type="entry name" value="PYP-like sensor domain (PAS domain)"/>
    <property type="match status" value="2"/>
</dbReference>
<name>A0A1R3V0I9_9HYPH</name>
<dbReference type="NCBIfam" id="TIGR00229">
    <property type="entry name" value="sensory_box"/>
    <property type="match status" value="2"/>
</dbReference>
<feature type="domain" description="Histidine kinase" evidence="6">
    <location>
        <begin position="1816"/>
        <end position="2032"/>
    </location>
</feature>
<protein>
    <recommendedName>
        <fullName evidence="2">histidine kinase</fullName>
        <ecNumber evidence="2">2.7.13.3</ecNumber>
    </recommendedName>
</protein>
<dbReference type="InterPro" id="IPR005467">
    <property type="entry name" value="His_kinase_dom"/>
</dbReference>
<dbReference type="Gene3D" id="3.30.450.20">
    <property type="entry name" value="PAS domain"/>
    <property type="match status" value="2"/>
</dbReference>
<dbReference type="SMART" id="SM00387">
    <property type="entry name" value="HATPase_c"/>
    <property type="match status" value="1"/>
</dbReference>
<dbReference type="SMART" id="SM00220">
    <property type="entry name" value="S_TKc"/>
    <property type="match status" value="1"/>
</dbReference>
<dbReference type="InterPro" id="IPR011009">
    <property type="entry name" value="Kinase-like_dom_sf"/>
</dbReference>
<dbReference type="InterPro" id="IPR000700">
    <property type="entry name" value="PAS-assoc_C"/>
</dbReference>
<gene>
    <name evidence="9" type="ORF">BQ8794_110163</name>
</gene>
<dbReference type="InterPro" id="IPR029016">
    <property type="entry name" value="GAF-like_dom_sf"/>
</dbReference>
<dbReference type="EC" id="2.7.13.3" evidence="2"/>
<dbReference type="InterPro" id="IPR000719">
    <property type="entry name" value="Prot_kinase_dom"/>
</dbReference>
<dbReference type="CDD" id="cd00082">
    <property type="entry name" value="HisKA"/>
    <property type="match status" value="1"/>
</dbReference>
<dbReference type="SMART" id="SM00388">
    <property type="entry name" value="HisKA"/>
    <property type="match status" value="1"/>
</dbReference>
<dbReference type="SUPFAM" id="SSF56112">
    <property type="entry name" value="Protein kinase-like (PK-like)"/>
    <property type="match status" value="1"/>
</dbReference>
<dbReference type="PRINTS" id="PR00344">
    <property type="entry name" value="BCTRLSENSOR"/>
</dbReference>
<feature type="domain" description="Protein kinase" evidence="5">
    <location>
        <begin position="27"/>
        <end position="355"/>
    </location>
</feature>
<dbReference type="InterPro" id="IPR008271">
    <property type="entry name" value="Ser/Thr_kinase_AS"/>
</dbReference>
<dbReference type="CDD" id="cd00130">
    <property type="entry name" value="PAS"/>
    <property type="match status" value="2"/>
</dbReference>
<evidence type="ECO:0000256" key="1">
    <source>
        <dbReference type="ARBA" id="ARBA00000085"/>
    </source>
</evidence>
<dbReference type="PROSITE" id="PS50112">
    <property type="entry name" value="PAS"/>
    <property type="match status" value="2"/>
</dbReference>
<proteinExistence type="predicted"/>
<feature type="domain" description="PAS" evidence="7">
    <location>
        <begin position="1549"/>
        <end position="1593"/>
    </location>
</feature>
<dbReference type="InterPro" id="IPR036890">
    <property type="entry name" value="HATPase_C_sf"/>
</dbReference>
<evidence type="ECO:0000259" key="6">
    <source>
        <dbReference type="PROSITE" id="PS50109"/>
    </source>
</evidence>
<evidence type="ECO:0000256" key="3">
    <source>
        <dbReference type="ARBA" id="ARBA00022553"/>
    </source>
</evidence>
<dbReference type="SUPFAM" id="SSF52540">
    <property type="entry name" value="P-loop containing nucleoside triphosphate hydrolases"/>
    <property type="match status" value="1"/>
</dbReference>
<dbReference type="GO" id="GO:0005524">
    <property type="term" value="F:ATP binding"/>
    <property type="evidence" value="ECO:0007669"/>
    <property type="project" value="InterPro"/>
</dbReference>
<dbReference type="SMART" id="SM00065">
    <property type="entry name" value="GAF"/>
    <property type="match status" value="1"/>
</dbReference>
<dbReference type="PANTHER" id="PTHR43642:SF1">
    <property type="entry name" value="HYBRID SIGNAL TRANSDUCTION HISTIDINE KINASE G"/>
    <property type="match status" value="1"/>
</dbReference>
<dbReference type="PROSITE" id="PS50113">
    <property type="entry name" value="PAC"/>
    <property type="match status" value="2"/>
</dbReference>
<dbReference type="PROSITE" id="PS50109">
    <property type="entry name" value="HIS_KIN"/>
    <property type="match status" value="1"/>
</dbReference>
<accession>A0A1R3V0I9</accession>
<reference evidence="10" key="1">
    <citation type="submission" date="2017-01" db="EMBL/GenBank/DDBJ databases">
        <authorList>
            <person name="Brunel B."/>
        </authorList>
    </citation>
    <scope>NUCLEOTIDE SEQUENCE [LARGE SCALE GENOMIC DNA]</scope>
</reference>
<dbReference type="InterPro" id="IPR003593">
    <property type="entry name" value="AAA+_ATPase"/>
</dbReference>
<feature type="compositionally biased region" description="Polar residues" evidence="4">
    <location>
        <begin position="18"/>
        <end position="29"/>
    </location>
</feature>
<comment type="catalytic activity">
    <reaction evidence="1">
        <text>ATP + protein L-histidine = ADP + protein N-phospho-L-histidine.</text>
        <dbReference type="EC" id="2.7.13.3"/>
    </reaction>
</comment>
<dbReference type="STRING" id="1631249.BQ8794_110163"/>
<dbReference type="Pfam" id="PF13191">
    <property type="entry name" value="AAA_16"/>
    <property type="match status" value="1"/>
</dbReference>
<dbReference type="GO" id="GO:0000155">
    <property type="term" value="F:phosphorelay sensor kinase activity"/>
    <property type="evidence" value="ECO:0007669"/>
    <property type="project" value="InterPro"/>
</dbReference>
<dbReference type="InterPro" id="IPR003018">
    <property type="entry name" value="GAF"/>
</dbReference>
<keyword evidence="3" id="KW-0597">Phosphoprotein</keyword>
<evidence type="ECO:0000256" key="4">
    <source>
        <dbReference type="SAM" id="MobiDB-lite"/>
    </source>
</evidence>
<dbReference type="Pfam" id="PF01590">
    <property type="entry name" value="GAF"/>
    <property type="match status" value="1"/>
</dbReference>
<dbReference type="Pfam" id="PF02518">
    <property type="entry name" value="HATPase_c"/>
    <property type="match status" value="1"/>
</dbReference>
<organism evidence="9 10">
    <name type="scientific">Mesorhizobium prunaredense</name>
    <dbReference type="NCBI Taxonomy" id="1631249"/>
    <lineage>
        <taxon>Bacteria</taxon>
        <taxon>Pseudomonadati</taxon>
        <taxon>Pseudomonadota</taxon>
        <taxon>Alphaproteobacteria</taxon>
        <taxon>Hyphomicrobiales</taxon>
        <taxon>Phyllobacteriaceae</taxon>
        <taxon>Mesorhizobium</taxon>
    </lineage>
</organism>
<evidence type="ECO:0000259" key="5">
    <source>
        <dbReference type="PROSITE" id="PS50011"/>
    </source>
</evidence>
<evidence type="ECO:0000256" key="2">
    <source>
        <dbReference type="ARBA" id="ARBA00012438"/>
    </source>
</evidence>
<dbReference type="Gene3D" id="3.30.450.40">
    <property type="match status" value="1"/>
</dbReference>
<dbReference type="InterPro" id="IPR000014">
    <property type="entry name" value="PAS"/>
</dbReference>
<feature type="domain" description="PAC" evidence="8">
    <location>
        <begin position="1624"/>
        <end position="1673"/>
    </location>
</feature>
<dbReference type="Proteomes" id="UP000188388">
    <property type="component" value="Unassembled WGS sequence"/>
</dbReference>
<evidence type="ECO:0000313" key="10">
    <source>
        <dbReference type="Proteomes" id="UP000188388"/>
    </source>
</evidence>
<dbReference type="InterPro" id="IPR036097">
    <property type="entry name" value="HisK_dim/P_sf"/>
</dbReference>
<dbReference type="Pfam" id="PF00069">
    <property type="entry name" value="Pkinase"/>
    <property type="match status" value="1"/>
</dbReference>
<dbReference type="InterPro" id="IPR003661">
    <property type="entry name" value="HisK_dim/P_dom"/>
</dbReference>
<dbReference type="EMBL" id="FTPD01000003">
    <property type="protein sequence ID" value="SIT53357.1"/>
    <property type="molecule type" value="Genomic_DNA"/>
</dbReference>
<dbReference type="SUPFAM" id="SSF55874">
    <property type="entry name" value="ATPase domain of HSP90 chaperone/DNA topoisomerase II/histidine kinase"/>
    <property type="match status" value="1"/>
</dbReference>
<dbReference type="SMART" id="SM00086">
    <property type="entry name" value="PAC"/>
    <property type="match status" value="2"/>
</dbReference>
<dbReference type="GO" id="GO:0009882">
    <property type="term" value="F:blue light photoreceptor activity"/>
    <property type="evidence" value="ECO:0007669"/>
    <property type="project" value="UniProtKB-ARBA"/>
</dbReference>
<evidence type="ECO:0000259" key="7">
    <source>
        <dbReference type="PROSITE" id="PS50112"/>
    </source>
</evidence>
<dbReference type="PROSITE" id="PS00108">
    <property type="entry name" value="PROTEIN_KINASE_ST"/>
    <property type="match status" value="1"/>
</dbReference>
<dbReference type="SMART" id="SM00091">
    <property type="entry name" value="PAS"/>
    <property type="match status" value="2"/>
</dbReference>
<dbReference type="InterPro" id="IPR003594">
    <property type="entry name" value="HATPase_dom"/>
</dbReference>
<dbReference type="Gene3D" id="1.10.287.130">
    <property type="match status" value="1"/>
</dbReference>
<dbReference type="PROSITE" id="PS50011">
    <property type="entry name" value="PROTEIN_KINASE_DOM"/>
    <property type="match status" value="1"/>
</dbReference>
<dbReference type="SUPFAM" id="SSF47384">
    <property type="entry name" value="Homodimeric domain of signal transducing histidine kinase"/>
    <property type="match status" value="1"/>
</dbReference>
<dbReference type="Gene3D" id="3.40.50.300">
    <property type="entry name" value="P-loop containing nucleotide triphosphate hydrolases"/>
    <property type="match status" value="1"/>
</dbReference>
<sequence length="2035" mass="224343">MREETERQIGSAPERSALTRSRSDGTLTRTADAGLGARGEGRCEESGVVMDDTVQGVRKRRARKVINTKQGAADPGRQTIQTGLFEGHQVVWNEGDRIFTRQVLQDQKAGPQPVLVVRLAAELPTRASLDRLAHEYALRDELDSAWAAKPLAFNKEAGHSTLVLEDCGGVPLSQLLTPRKEGMAIELSTFLRLAIGITAAVGKVHERGLIHRDIKPANILVNEADCQVRLTGFGLASHLTRERQPPEPPEVIAGTLAYIAPEQTGRMNRSVDSRSDLYSVGVTFYEMVTNKLPFSAADPMEWVHCHIARRPVPPSEAATKVPRAVSAIVMKLLAKNAEERYQTAHGLEADLRRALTETEGRGSVEEFPLATQDLPDKLLIPEQPYGREGEIANLLAAFDRVVAAGGPELVLVSGPAGTGKSTVVNELHRALVPSRGFFASGKFDQNQGDVPYASLAQALQGLFRPLLGKSDAELDPWRLALSGALGFNGGLMATLVPDLELLIGPQPPVAELAPQDAKRRFHLIVRRLLAVFARPEHPLALFLDDLQWLDAATLDLLEDLTTHPDLRHLLLIGAYRDDEVAPTHPLIRRLTAIRQAGGRVHQVGLTPLGLSDMSRMLADALHCDSNRVLPLARLVHKKSAGNPFFALQFILALPEEGLLGFDRAHRRWDWDLEGIRGKGYADNVADLMLGKLRRLPAPTQRALHMLACLGNHATIDTLTMIRGESDETVHAAFWAAARAGLVLREQVSYRFLHDRVQEAAYALVPDDEQVVAHLSIGRLLLARTPPEALAERIFEIVGHLNRGTALIMSGKERERLADLNLAAARRARSSAAYASALTYAGLGAALLPDDAWDRRYELAFALELLRAECLFLTGSTAEAEARVAPLSRRATSLTDLARVTRLRVDLSMSLGRSDLAILVGLDYLHRVGIRWTAHPTRNRVRREYTRLFQQLGDRPIEALLDLPSMADPVALATMDVLTSLVTPALFTDENLRCLVIGRMGNVSLKYGNSDTTPYAYTAVGTVLGPYFGKYEVGFRFGLLGLDLVEQPGMDRLKARVYLAFGNLAKSSPRHVRTGRALAGRVFDTAQQVGDLTYAVLSRNNLLTYLLAGGEPLSEVQRDAQAGLDFARQAGFGVVVGFIAGQLQLVRTLRGLTPVFGCFNDTGFDEVQFERDIDGRPGSCLYWIRKLQARWLAGDYVAALAAASKARDLLWMTPAIFERAEYHFYAGLSLAALCDEVSATESSQHRKDLRDHRRQLEEWSKHCPENFGSRAALLGAESARLDRRTLEAERLYEQAAQLARTNLLPNDEAIAYDRASAFYRRRGFDHIAGLYLQNARRSYQRWGADGKVRQLDEHFPQLRNEETAATATRTIEAPLEHLDLATVIKVSQAVSSEIVLERLVETVLRIALEQSGGERGLLIWSKGSEPRLMAEASTNGNVIEVDLRDEPVESVKLPGSVLRYVVRTKESVILDATTGNEAFAEDPYLIQHPGLSILCMPLLNQSALSGVLYVENNLASRVFAPARMAVLKILASQAATALVNTGLYRDLEEREGRIRRLVEANIIGIFIRDIDGRIVEANEAFLSMVGYGRDDLLGGRLSSAELTTEEWRDRDAEAEAELKAAGSVQPFEKEYRRKDGSRVPVLIGEASFEGSANQAVAFVLDLSERKRGEQRLRASESRFRTFVDHATDAFFLHADDLTVKDVNRQACEGLGYSREELIGMHPREFDGGLDQEALATVVDHVDAGQTTTFETLHRRKDGTVFPVEIRAGKFQLGEEWFRLSLVRDITDRKQAENALQLAQAELAHVSRLTMMGELAASIAHEVRQPLTGLVASGNAALRYLDADPRDIISARRAVERMVSDAFRASEVIDRIRAMAKKSPERREWLSINEVVLETIALVTTDLQRAAVSPNIKLLSNLPPVLGDQVQLQQVILNLLMNAKDAMSADPKASRELTISTEQPACDTVLVAVRDSGPQIDSAKIEEMFEAFYSTKPKGMGLGLTISRSIIEAHNGRLWAVPNRPHGAVFQFTLPVEGKAQ</sequence>
<dbReference type="Pfam" id="PF13426">
    <property type="entry name" value="PAS_9"/>
    <property type="match status" value="2"/>
</dbReference>
<dbReference type="InterPro" id="IPR041664">
    <property type="entry name" value="AAA_16"/>
</dbReference>
<feature type="region of interest" description="Disordered" evidence="4">
    <location>
        <begin position="1"/>
        <end position="40"/>
    </location>
</feature>
<evidence type="ECO:0000259" key="8">
    <source>
        <dbReference type="PROSITE" id="PS50113"/>
    </source>
</evidence>
<feature type="domain" description="PAS" evidence="7">
    <location>
        <begin position="1674"/>
        <end position="1718"/>
    </location>
</feature>
<dbReference type="InterPro" id="IPR035965">
    <property type="entry name" value="PAS-like_dom_sf"/>
</dbReference>